<evidence type="ECO:0000259" key="3">
    <source>
        <dbReference type="PROSITE" id="PS51186"/>
    </source>
</evidence>
<dbReference type="InterPro" id="IPR050832">
    <property type="entry name" value="Bact_Acetyltransf"/>
</dbReference>
<dbReference type="EMBL" id="FNNU01000002">
    <property type="protein sequence ID" value="SDW89392.1"/>
    <property type="molecule type" value="Genomic_DNA"/>
</dbReference>
<dbReference type="OrthoDB" id="6963588at2"/>
<evidence type="ECO:0000313" key="5">
    <source>
        <dbReference type="Proteomes" id="UP000243778"/>
    </source>
</evidence>
<dbReference type="SUPFAM" id="SSF55729">
    <property type="entry name" value="Acyl-CoA N-acyltransferases (Nat)"/>
    <property type="match status" value="1"/>
</dbReference>
<protein>
    <submittedName>
        <fullName evidence="4">Ribosomal protein S18 acetylase RimI</fullName>
    </submittedName>
</protein>
<accession>A0A1H2X8Z1</accession>
<dbReference type="RefSeq" id="WP_090226824.1">
    <property type="nucleotide sequence ID" value="NZ_FNNU01000002.1"/>
</dbReference>
<gene>
    <name evidence="4" type="ORF">SAMN05216287_1822</name>
</gene>
<organism evidence="4 5">
    <name type="scientific">Pseudomonas kuykendallii</name>
    <dbReference type="NCBI Taxonomy" id="1007099"/>
    <lineage>
        <taxon>Bacteria</taxon>
        <taxon>Pseudomonadati</taxon>
        <taxon>Pseudomonadota</taxon>
        <taxon>Gammaproteobacteria</taxon>
        <taxon>Pseudomonadales</taxon>
        <taxon>Pseudomonadaceae</taxon>
        <taxon>Pseudomonas</taxon>
    </lineage>
</organism>
<evidence type="ECO:0000313" key="4">
    <source>
        <dbReference type="EMBL" id="SDW89392.1"/>
    </source>
</evidence>
<sequence>MSDPRLENATSADAERLLAFLFEHARNPWNYLPEEPLREHFAGLAEGKVEALMAWVDGELAGFVSFQTSRYFARYQPAESRDRPHGYISETAVHPGYAGKGLGSLLLGAAVRRLEGRGVDAVFIDRHEENAASAGMMRKAGFVAVDTYADPDRRPEGSGRTTVCVYRLA</sequence>
<dbReference type="PANTHER" id="PTHR43877">
    <property type="entry name" value="AMINOALKYLPHOSPHONATE N-ACETYLTRANSFERASE-RELATED-RELATED"/>
    <property type="match status" value="1"/>
</dbReference>
<keyword evidence="4" id="KW-0689">Ribosomal protein</keyword>
<dbReference type="AlphaFoldDB" id="A0A1H2X8Z1"/>
<dbReference type="InterPro" id="IPR016181">
    <property type="entry name" value="Acyl_CoA_acyltransferase"/>
</dbReference>
<keyword evidence="4" id="KW-0687">Ribonucleoprotein</keyword>
<dbReference type="GO" id="GO:0016747">
    <property type="term" value="F:acyltransferase activity, transferring groups other than amino-acyl groups"/>
    <property type="evidence" value="ECO:0007669"/>
    <property type="project" value="InterPro"/>
</dbReference>
<evidence type="ECO:0000256" key="1">
    <source>
        <dbReference type="ARBA" id="ARBA00022679"/>
    </source>
</evidence>
<keyword evidence="2" id="KW-0012">Acyltransferase</keyword>
<dbReference type="InterPro" id="IPR000182">
    <property type="entry name" value="GNAT_dom"/>
</dbReference>
<proteinExistence type="predicted"/>
<keyword evidence="1" id="KW-0808">Transferase</keyword>
<name>A0A1H2X8Z1_9PSED</name>
<dbReference type="PROSITE" id="PS51186">
    <property type="entry name" value="GNAT"/>
    <property type="match status" value="1"/>
</dbReference>
<reference evidence="5" key="1">
    <citation type="submission" date="2016-10" db="EMBL/GenBank/DDBJ databases">
        <authorList>
            <person name="Varghese N."/>
            <person name="Submissions S."/>
        </authorList>
    </citation>
    <scope>NUCLEOTIDE SEQUENCE [LARGE SCALE GENOMIC DNA]</scope>
    <source>
        <strain evidence="5">NRRL B-59562</strain>
    </source>
</reference>
<dbReference type="STRING" id="1007099.SAMN05216287_1822"/>
<keyword evidence="5" id="KW-1185">Reference proteome</keyword>
<dbReference type="Gene3D" id="3.40.630.30">
    <property type="match status" value="1"/>
</dbReference>
<feature type="domain" description="N-acetyltransferase" evidence="3">
    <location>
        <begin position="4"/>
        <end position="169"/>
    </location>
</feature>
<dbReference type="Proteomes" id="UP000243778">
    <property type="component" value="Unassembled WGS sequence"/>
</dbReference>
<evidence type="ECO:0000256" key="2">
    <source>
        <dbReference type="ARBA" id="ARBA00023315"/>
    </source>
</evidence>
<dbReference type="Pfam" id="PF00583">
    <property type="entry name" value="Acetyltransf_1"/>
    <property type="match status" value="1"/>
</dbReference>
<dbReference type="GO" id="GO:0005840">
    <property type="term" value="C:ribosome"/>
    <property type="evidence" value="ECO:0007669"/>
    <property type="project" value="UniProtKB-KW"/>
</dbReference>